<feature type="transmembrane region" description="Helical" evidence="10">
    <location>
        <begin position="642"/>
        <end position="664"/>
    </location>
</feature>
<accession>J4G0W1</accession>
<dbReference type="AlphaFoldDB" id="J4G0W1"/>
<feature type="compositionally biased region" description="Basic and acidic residues" evidence="11">
    <location>
        <begin position="266"/>
        <end position="286"/>
    </location>
</feature>
<dbReference type="InterPro" id="IPR051143">
    <property type="entry name" value="TrkH_K-transport"/>
</dbReference>
<dbReference type="FunCoup" id="J4G0W1">
    <property type="interactions" value="55"/>
</dbReference>
<feature type="compositionally biased region" description="Low complexity" evidence="11">
    <location>
        <begin position="164"/>
        <end position="173"/>
    </location>
</feature>
<dbReference type="Pfam" id="PF02386">
    <property type="entry name" value="TrkH"/>
    <property type="match status" value="1"/>
</dbReference>
<dbReference type="InParanoid" id="J4G0W1"/>
<evidence type="ECO:0000256" key="2">
    <source>
        <dbReference type="ARBA" id="ARBA00009137"/>
    </source>
</evidence>
<protein>
    <recommendedName>
        <fullName evidence="10">Potassium transport protein</fullName>
    </recommendedName>
</protein>
<sequence>MPSLPSRRLSRKSWNWLSNIWRYFRGHLNFYRVHILVFLFAPLIFSAIIYAANGEFHIAYIDCLFNSVSAFAVCGLASIDLSRMTPFQQALLFIQLSLGNIVVVSWVMVYIRRSFFAKKFQRFMEADMARKLSRQSHKHVEVKLVPWWRRAANIVFGQTKLDSGDANDSGSSSTPDHRGAQTSRLRPDMIRRMDDAPRRINPSGWISEARMDTRGHATSEAPHGDVSSSPQFLTFSDIESPAPVDGPALQGSPRSASVTELESDVSDSKHHGAGDEEEEQNRRRVLSDPQVPPMMSELHKSGQGDRLPRSISVSVASPNRQGYLPRTQTIEFAATPRPLRSARSFGEFGGRVNSLAQQGTITDYSTPHDRRSMHRPTISMPHTFESRASLHSHPPRVMDTGFGGFPMPFEILSRLFRHFFPKLERKLTRTVTMPRTRTIVSQHGSVAPGARPVSYISFEAVVGRNSTFKRLTHEQLEELGGVEYRALGALLWIVGGYHLVTQLMAFTIIAPYVSIPRWSADFKTPQLFRNTSPIWFSAFQVASAYTNAGMSLVDQSMLPFQEAYPMIVAMIFVILAGNTAFPIFLRFTIWILSKLVPRQSRLNETLHFLLDHPRRCFIYLFPSHQTWFLLTILTILNTTDWFAFLVLDLGNSVIGSIPVGVRVIDGMLQAVAVRAAGFGIVPLAALAPAVKVLYVIMMYISVYPVAMSVRSTNVYEEKSLGVFEDDQSSVDVNFNPAGNRVTVWSRYLAMHMRKQLAFDMWWLAVALVLICIVERDSLENPANATWFNIFNVLFETVSAYGGVGLSLGVPYDNFSLSGAFSPLSKLIICAVMLRGRHRGLPVAIDRAVMLPSDFDVVEPPPTSETPAYHDEESAPAKLSSPESPRSRRLSVLRTLSEAPSRDTPDRDEQDRPVGNGDVSA</sequence>
<evidence type="ECO:0000313" key="12">
    <source>
        <dbReference type="EMBL" id="CCL99243.1"/>
    </source>
</evidence>
<feature type="transmembrane region" description="Helical" evidence="10">
    <location>
        <begin position="489"/>
        <end position="513"/>
    </location>
</feature>
<feature type="transmembrane region" description="Helical" evidence="10">
    <location>
        <begin position="565"/>
        <end position="592"/>
    </location>
</feature>
<evidence type="ECO:0000256" key="1">
    <source>
        <dbReference type="ARBA" id="ARBA00004141"/>
    </source>
</evidence>
<keyword evidence="9 10" id="KW-0472">Membrane</keyword>
<keyword evidence="6 10" id="KW-0630">Potassium</keyword>
<evidence type="ECO:0000256" key="6">
    <source>
        <dbReference type="ARBA" id="ARBA00022958"/>
    </source>
</evidence>
<proteinExistence type="inferred from homology"/>
<keyword evidence="4 10" id="KW-0633">Potassium transport</keyword>
<evidence type="ECO:0000256" key="5">
    <source>
        <dbReference type="ARBA" id="ARBA00022692"/>
    </source>
</evidence>
<dbReference type="STRING" id="599839.J4G0W1"/>
<feature type="transmembrane region" description="Helical" evidence="10">
    <location>
        <begin position="30"/>
        <end position="52"/>
    </location>
</feature>
<feature type="transmembrane region" description="Helical" evidence="10">
    <location>
        <begin position="534"/>
        <end position="553"/>
    </location>
</feature>
<comment type="similarity">
    <text evidence="2 10">Belongs to the TrkH potassium transport family.</text>
</comment>
<gene>
    <name evidence="12" type="ORF">FIBRA_01258</name>
</gene>
<dbReference type="PANTHER" id="PTHR31064">
    <property type="entry name" value="POTASSIUM TRANSPORT PROTEIN DDB_G0292412-RELATED"/>
    <property type="match status" value="1"/>
</dbReference>
<keyword evidence="7 10" id="KW-1133">Transmembrane helix</keyword>
<evidence type="ECO:0000313" key="13">
    <source>
        <dbReference type="Proteomes" id="UP000006352"/>
    </source>
</evidence>
<feature type="region of interest" description="Disordered" evidence="11">
    <location>
        <begin position="859"/>
        <end position="920"/>
    </location>
</feature>
<dbReference type="InterPro" id="IPR004773">
    <property type="entry name" value="K/Na_transp_Trk1/HKT1"/>
</dbReference>
<feature type="transmembrane region" description="Helical" evidence="10">
    <location>
        <begin position="91"/>
        <end position="111"/>
    </location>
</feature>
<feature type="transmembrane region" description="Helical" evidence="10">
    <location>
        <begin position="756"/>
        <end position="773"/>
    </location>
</feature>
<dbReference type="GO" id="GO:0005886">
    <property type="term" value="C:plasma membrane"/>
    <property type="evidence" value="ECO:0007669"/>
    <property type="project" value="InterPro"/>
</dbReference>
<reference evidence="12 13" key="1">
    <citation type="journal article" date="2012" name="Appl. Environ. Microbiol.">
        <title>Short-read sequencing for genomic analysis of the brown rot fungus Fibroporia radiculosa.</title>
        <authorList>
            <person name="Tang J.D."/>
            <person name="Perkins A.D."/>
            <person name="Sonstegard T.S."/>
            <person name="Schroeder S.G."/>
            <person name="Burgess S.C."/>
            <person name="Diehl S.V."/>
        </authorList>
    </citation>
    <scope>NUCLEOTIDE SEQUENCE [LARGE SCALE GENOMIC DNA]</scope>
    <source>
        <strain evidence="12 13">TFFH 294</strain>
    </source>
</reference>
<dbReference type="OrthoDB" id="9999863at2759"/>
<evidence type="ECO:0000256" key="9">
    <source>
        <dbReference type="ARBA" id="ARBA00023136"/>
    </source>
</evidence>
<comment type="subcellular location">
    <subcellularLocation>
        <location evidence="1">Membrane</location>
        <topology evidence="1">Multi-pass membrane protein</topology>
    </subcellularLocation>
</comment>
<dbReference type="NCBIfam" id="TIGR00934">
    <property type="entry name" value="2a38euk"/>
    <property type="match status" value="1"/>
</dbReference>
<dbReference type="InterPro" id="IPR003445">
    <property type="entry name" value="Cat_transpt"/>
</dbReference>
<feature type="compositionally biased region" description="Basic and acidic residues" evidence="11">
    <location>
        <begin position="899"/>
        <end position="911"/>
    </location>
</feature>
<evidence type="ECO:0000256" key="4">
    <source>
        <dbReference type="ARBA" id="ARBA00022538"/>
    </source>
</evidence>
<feature type="compositionally biased region" description="Basic and acidic residues" evidence="11">
    <location>
        <begin position="297"/>
        <end position="308"/>
    </location>
</feature>
<organism evidence="12 13">
    <name type="scientific">Fibroporia radiculosa</name>
    <dbReference type="NCBI Taxonomy" id="599839"/>
    <lineage>
        <taxon>Eukaryota</taxon>
        <taxon>Fungi</taxon>
        <taxon>Dikarya</taxon>
        <taxon>Basidiomycota</taxon>
        <taxon>Agaricomycotina</taxon>
        <taxon>Agaricomycetes</taxon>
        <taxon>Polyporales</taxon>
        <taxon>Fibroporiaceae</taxon>
        <taxon>Fibroporia</taxon>
    </lineage>
</organism>
<dbReference type="GeneID" id="24094154"/>
<dbReference type="Proteomes" id="UP000006352">
    <property type="component" value="Unassembled WGS sequence"/>
</dbReference>
<feature type="transmembrane region" description="Helical" evidence="10">
    <location>
        <begin position="58"/>
        <end position="79"/>
    </location>
</feature>
<dbReference type="PANTHER" id="PTHR31064:SF30">
    <property type="entry name" value="HIGH-AFFINITY POTASSIUM TRANSPORT PROTEIN-RELATED"/>
    <property type="match status" value="1"/>
</dbReference>
<feature type="compositionally biased region" description="Low complexity" evidence="11">
    <location>
        <begin position="878"/>
        <end position="897"/>
    </location>
</feature>
<feature type="region of interest" description="Disordered" evidence="11">
    <location>
        <begin position="162"/>
        <end position="309"/>
    </location>
</feature>
<dbReference type="HOGENOM" id="CLU_005947_3_0_1"/>
<name>J4G0W1_9APHY</name>
<evidence type="ECO:0000256" key="11">
    <source>
        <dbReference type="SAM" id="MobiDB-lite"/>
    </source>
</evidence>
<keyword evidence="13" id="KW-1185">Reference proteome</keyword>
<dbReference type="InterPro" id="IPR015958">
    <property type="entry name" value="Trk1_fungi"/>
</dbReference>
<dbReference type="GO" id="GO:0030007">
    <property type="term" value="P:intracellular potassium ion homeostasis"/>
    <property type="evidence" value="ECO:0007669"/>
    <property type="project" value="UniProtKB-UniRule"/>
</dbReference>
<feature type="transmembrane region" description="Helical" evidence="10">
    <location>
        <begin position="616"/>
        <end position="636"/>
    </location>
</feature>
<dbReference type="EMBL" id="HE796923">
    <property type="protein sequence ID" value="CCL99243.1"/>
    <property type="molecule type" value="Genomic_DNA"/>
</dbReference>
<dbReference type="GO" id="GO:0140107">
    <property type="term" value="F:high-affinity potassium ion transmembrane transporter activity"/>
    <property type="evidence" value="ECO:0007669"/>
    <property type="project" value="TreeGrafter"/>
</dbReference>
<dbReference type="GO" id="GO:1990573">
    <property type="term" value="P:potassium ion import across plasma membrane"/>
    <property type="evidence" value="ECO:0007669"/>
    <property type="project" value="TreeGrafter"/>
</dbReference>
<evidence type="ECO:0000256" key="8">
    <source>
        <dbReference type="ARBA" id="ARBA00023065"/>
    </source>
</evidence>
<evidence type="ECO:0000256" key="10">
    <source>
        <dbReference type="PIRNR" id="PIRNR002450"/>
    </source>
</evidence>
<keyword evidence="3 10" id="KW-0813">Transport</keyword>
<keyword evidence="5 10" id="KW-0812">Transmembrane</keyword>
<feature type="transmembrane region" description="Helical" evidence="10">
    <location>
        <begin position="785"/>
        <end position="808"/>
    </location>
</feature>
<keyword evidence="8 10" id="KW-0406">Ion transport</keyword>
<feature type="compositionally biased region" description="Basic and acidic residues" evidence="11">
    <location>
        <begin position="175"/>
        <end position="198"/>
    </location>
</feature>
<evidence type="ECO:0000256" key="7">
    <source>
        <dbReference type="ARBA" id="ARBA00022989"/>
    </source>
</evidence>
<evidence type="ECO:0000256" key="3">
    <source>
        <dbReference type="ARBA" id="ARBA00022448"/>
    </source>
</evidence>
<feature type="transmembrane region" description="Helical" evidence="10">
    <location>
        <begin position="676"/>
        <end position="700"/>
    </location>
</feature>
<dbReference type="PIRSF" id="PIRSF002450">
    <property type="entry name" value="K+_transpter_TRK"/>
    <property type="match status" value="1"/>
</dbReference>
<dbReference type="RefSeq" id="XP_012178526.1">
    <property type="nucleotide sequence ID" value="XM_012323136.1"/>
</dbReference>